<evidence type="ECO:0000313" key="3">
    <source>
        <dbReference type="Proteomes" id="UP001054902"/>
    </source>
</evidence>
<evidence type="ECO:0000256" key="1">
    <source>
        <dbReference type="SAM" id="MobiDB-lite"/>
    </source>
</evidence>
<evidence type="ECO:0000313" key="2">
    <source>
        <dbReference type="EMBL" id="GFH53824.1"/>
    </source>
</evidence>
<dbReference type="Proteomes" id="UP001054902">
    <property type="component" value="Unassembled WGS sequence"/>
</dbReference>
<organism evidence="2 3">
    <name type="scientific">Chaetoceros tenuissimus</name>
    <dbReference type="NCBI Taxonomy" id="426638"/>
    <lineage>
        <taxon>Eukaryota</taxon>
        <taxon>Sar</taxon>
        <taxon>Stramenopiles</taxon>
        <taxon>Ochrophyta</taxon>
        <taxon>Bacillariophyta</taxon>
        <taxon>Coscinodiscophyceae</taxon>
        <taxon>Chaetocerotophycidae</taxon>
        <taxon>Chaetocerotales</taxon>
        <taxon>Chaetocerotaceae</taxon>
        <taxon>Chaetoceros</taxon>
    </lineage>
</organism>
<reference evidence="2 3" key="1">
    <citation type="journal article" date="2021" name="Sci. Rep.">
        <title>The genome of the diatom Chaetoceros tenuissimus carries an ancient integrated fragment of an extant virus.</title>
        <authorList>
            <person name="Hongo Y."/>
            <person name="Kimura K."/>
            <person name="Takaki Y."/>
            <person name="Yoshida Y."/>
            <person name="Baba S."/>
            <person name="Kobayashi G."/>
            <person name="Nagasaki K."/>
            <person name="Hano T."/>
            <person name="Tomaru Y."/>
        </authorList>
    </citation>
    <scope>NUCLEOTIDE SEQUENCE [LARGE SCALE GENOMIC DNA]</scope>
    <source>
        <strain evidence="2 3">NIES-3715</strain>
    </source>
</reference>
<feature type="compositionally biased region" description="Basic and acidic residues" evidence="1">
    <location>
        <begin position="315"/>
        <end position="339"/>
    </location>
</feature>
<name>A0AAD3H8G7_9STRA</name>
<comment type="caution">
    <text evidence="2">The sequence shown here is derived from an EMBL/GenBank/DDBJ whole genome shotgun (WGS) entry which is preliminary data.</text>
</comment>
<protein>
    <submittedName>
        <fullName evidence="2">Uncharacterized protein</fullName>
    </submittedName>
</protein>
<keyword evidence="3" id="KW-1185">Reference proteome</keyword>
<gene>
    <name evidence="2" type="ORF">CTEN210_10300</name>
</gene>
<dbReference type="AlphaFoldDB" id="A0AAD3H8G7"/>
<feature type="region of interest" description="Disordered" evidence="1">
    <location>
        <begin position="310"/>
        <end position="339"/>
    </location>
</feature>
<accession>A0AAD3H8G7</accession>
<sequence length="1137" mass="131248">MEEDPNEIQEVINEIREIHYPDEILQSDYGVRIVMHERNNQTVGAISRRNLSDLMQDNTIKAVSELKQSVLDEIYSIIPTFETSNEIPNGILEPFIRKKSMSTRFDFGLKIVQPTQEQLLTASVTNQEEYNRFKFSIIVGIWVWLEINPSMLLFEFHFRRTELELFLDLYREKERLTESITVLRANEMALIAKSHGHETAQKSAETRFAASENLLQETRVELRAERSETFRLQQRLATTTNDLNIANQTIEYANTNIDTMYPMLQQKMAEIARLNTEVARLTAEVEAGAQGGGQSDDARELVRQLQAQVQQLTTQREEDRAQRDDTQREEDRAQRDDATARVAELTAQVTQLTIDRDDATARVAELTAQVTQLTIDREDATARVTELTAQVTQSNRDIEEARLEAVRLTAANERLTAANDEVIAEVTQLRDTLLNLQNDREDISELKKRRLESPTDDVQFHSVYQETESQSVDDAGSFSHHEINLSQHDVMEESRISSVEHVDGRNVDDEVDNFLDNDISNDYGDSNNQELDMSLTSPCGSNQDTQETSLLTASTHEVNDEFSIDDLSVEDETDGEVSDETIGNMFDEDETENIHVPSVVDNHNNDIVDDPNFATIQEYLKNDPTFKEHVEKQGYKPEDLPIGLFALCFSFLLYNYQNRHREEVQIDPKERLQELYQTGYLNTVATDARNFCSRQRIDDAVLEKRMIEEPTKTIPMFAVHMFKRNVGMIQCQKHYEGIKYFFLMQWKPLPVGGSSNSEEFDRIQMAEMYMYFLYTLGKRFYKQNCKQGASSEDDKYYRETDPLEQTDAIARAFRHLKVTKDSQGNEVKNGRFEFEECDSLTQSSLKTALADYMIQEHKVRVEKSRTSEPVRLRPRVSRPGVMHLKSDKSVTLSPIVSQETMKNHVKRMFVIKTSMPDLGILDIRIEKPDIDALEAIPDVRKRNYNDLLFQSNKVRCQLIEIYTDRMEKSILFKRRQILGEHKCLVKVIGGKVQNRRIPLNYSIEAEDGEVLHKGTVLWQQIAACYNPENPLKVIERIHEQDPNKYITDSTENKDVIVYEASHECKFAGCCCYNDIINVPKIINSYWKNNCFKGEECKCPTECLNVRTLLQWLNRKLKFGRVIKPATMMCQPCTTTEQ</sequence>
<dbReference type="EMBL" id="BLLK01000047">
    <property type="protein sequence ID" value="GFH53824.1"/>
    <property type="molecule type" value="Genomic_DNA"/>
</dbReference>
<proteinExistence type="predicted"/>